<comment type="caution">
    <text evidence="2">The sequence shown here is derived from an EMBL/GenBank/DDBJ whole genome shotgun (WGS) entry which is preliminary data.</text>
</comment>
<name>A0A3A2ZNA2_9EURO</name>
<keyword evidence="3" id="KW-1185">Reference proteome</keyword>
<evidence type="ECO:0000313" key="2">
    <source>
        <dbReference type="EMBL" id="RJE24709.1"/>
    </source>
</evidence>
<dbReference type="AlphaFoldDB" id="A0A3A2ZNA2"/>
<dbReference type="EMBL" id="MVGC01000071">
    <property type="protein sequence ID" value="RJE24709.1"/>
    <property type="molecule type" value="Genomic_DNA"/>
</dbReference>
<gene>
    <name evidence="2" type="ORF">PHISCL_02974</name>
</gene>
<accession>A0A3A2ZNA2</accession>
<feature type="compositionally biased region" description="Acidic residues" evidence="1">
    <location>
        <begin position="248"/>
        <end position="260"/>
    </location>
</feature>
<evidence type="ECO:0000313" key="3">
    <source>
        <dbReference type="Proteomes" id="UP000266188"/>
    </source>
</evidence>
<feature type="region of interest" description="Disordered" evidence="1">
    <location>
        <begin position="173"/>
        <end position="286"/>
    </location>
</feature>
<proteinExistence type="predicted"/>
<dbReference type="STRING" id="2070753.A0A3A2ZNA2"/>
<evidence type="ECO:0000256" key="1">
    <source>
        <dbReference type="SAM" id="MobiDB-lite"/>
    </source>
</evidence>
<organism evidence="2 3">
    <name type="scientific">Aspergillus sclerotialis</name>
    <dbReference type="NCBI Taxonomy" id="2070753"/>
    <lineage>
        <taxon>Eukaryota</taxon>
        <taxon>Fungi</taxon>
        <taxon>Dikarya</taxon>
        <taxon>Ascomycota</taxon>
        <taxon>Pezizomycotina</taxon>
        <taxon>Eurotiomycetes</taxon>
        <taxon>Eurotiomycetidae</taxon>
        <taxon>Eurotiales</taxon>
        <taxon>Aspergillaceae</taxon>
        <taxon>Aspergillus</taxon>
        <taxon>Aspergillus subgen. Polypaecilum</taxon>
    </lineage>
</organism>
<protein>
    <submittedName>
        <fullName evidence="2">Uncharacterized protein</fullName>
    </submittedName>
</protein>
<sequence>MPHGSTMYRPVSNHGLQYDPALLASAIRERRSRPISWHPASHMGYSTPYYQASVSQNATPMEMPLQPLNANPYGDDANMFLYPMQALQLSNDSFAPFPAFQDPTPMQQQPFLQTDPSLDPSWDVAASNIPTMTQPMPETCPFDMMSMNNSIPSADVAPSCYESVPSSGVLTGPSTPEFLPIQKFDDEPAPLDPAINTQESGDELVGMGLYNSPGMLETSRQGVSGKGLKLEETFTPSPDNEGDKSAGADDDDDDDDDDNAVDGLEPSLKDDIEPIKQPMKPPGNLLHKSFFFDDDEFESHAVTDTQPFIGFGDQSCMSYGYGWI</sequence>
<dbReference type="OrthoDB" id="5378435at2759"/>
<reference evidence="3" key="1">
    <citation type="submission" date="2017-02" db="EMBL/GenBank/DDBJ databases">
        <authorList>
            <person name="Tafer H."/>
            <person name="Lopandic K."/>
        </authorList>
    </citation>
    <scope>NUCLEOTIDE SEQUENCE [LARGE SCALE GENOMIC DNA]</scope>
    <source>
        <strain evidence="3">CBS 366.77</strain>
    </source>
</reference>
<dbReference type="Proteomes" id="UP000266188">
    <property type="component" value="Unassembled WGS sequence"/>
</dbReference>